<evidence type="ECO:0000259" key="4">
    <source>
        <dbReference type="PROSITE" id="PS50822"/>
    </source>
</evidence>
<dbReference type="InterPro" id="IPR003100">
    <property type="entry name" value="PAZ_dom"/>
</dbReference>
<dbReference type="Pfam" id="PF02171">
    <property type="entry name" value="Piwi"/>
    <property type="match status" value="1"/>
</dbReference>
<protein>
    <submittedName>
        <fullName evidence="6">Uncharacterized protein</fullName>
    </submittedName>
</protein>
<feature type="region of interest" description="Disordered" evidence="2">
    <location>
        <begin position="1"/>
        <end position="63"/>
    </location>
</feature>
<evidence type="ECO:0000313" key="5">
    <source>
        <dbReference type="Proteomes" id="UP000887566"/>
    </source>
</evidence>
<keyword evidence="5" id="KW-1185">Reference proteome</keyword>
<dbReference type="CDD" id="cd02846">
    <property type="entry name" value="PAZ_argonaute_like"/>
    <property type="match status" value="1"/>
</dbReference>
<dbReference type="PANTHER" id="PTHR22891">
    <property type="entry name" value="EUKARYOTIC TRANSLATION INITIATION FACTOR 2C"/>
    <property type="match status" value="1"/>
</dbReference>
<name>A0A914WHP8_9BILA</name>
<dbReference type="SMART" id="SM00950">
    <property type="entry name" value="Piwi"/>
    <property type="match status" value="1"/>
</dbReference>
<feature type="domain" description="Piwi" evidence="4">
    <location>
        <begin position="641"/>
        <end position="942"/>
    </location>
</feature>
<dbReference type="InterPro" id="IPR036397">
    <property type="entry name" value="RNaseH_sf"/>
</dbReference>
<accession>A0A914WHP8</accession>
<dbReference type="Pfam" id="PF02170">
    <property type="entry name" value="PAZ"/>
    <property type="match status" value="1"/>
</dbReference>
<feature type="compositionally biased region" description="Basic and acidic residues" evidence="2">
    <location>
        <begin position="19"/>
        <end position="31"/>
    </location>
</feature>
<organism evidence="5 6">
    <name type="scientific">Plectus sambesii</name>
    <dbReference type="NCBI Taxonomy" id="2011161"/>
    <lineage>
        <taxon>Eukaryota</taxon>
        <taxon>Metazoa</taxon>
        <taxon>Ecdysozoa</taxon>
        <taxon>Nematoda</taxon>
        <taxon>Chromadorea</taxon>
        <taxon>Plectida</taxon>
        <taxon>Plectina</taxon>
        <taxon>Plectoidea</taxon>
        <taxon>Plectidae</taxon>
        <taxon>Plectus</taxon>
    </lineage>
</organism>
<sequence length="986" mass="109964">MSGIGQGRGGSQRPGRGRKTAENPSPHERHGASSPGVDSMLSQEASSNRSRSDSGTDSDAVSASTQRIATLTIDDVPPAIVADKLPPGKRQIKAYKVQTNVFGVIPPKNHPVYRYDFRVVAMFGAKSKELTKQSREDYVSVDRKDKCTKVFKHVVEKNKDFFNGLITLIYDRAAILYTATKFPVAQGAEKTFMMAPADFPSELGLDDKCSGVMVKVKPVDEFFELILDDFQSSIDNNLDKQDRSLKQFFEIATSQAAFFNGDHVTYGSGVSYLLDQNKFGFSDRDCPELCEGKYLAVGSDKSIRFVEGPNGPGNVNAVVVVDTKKAAFHKYQGVVNTITEILRLPPNRLSQLTLNPAQTRLLRTQLKDLFVETNYGGYRKFQICGISEQAARDIKFNDKDGRLISLVEYFKTAYGLVLQYPNLPCLLERKPGKGAADYSKYPMELCTIGDNQRVTQAKQTPAQMEKMIKACATLPAERLKQNERNIKALQLNNCGANNQWLANMQLRITSTSLTCPARQLPAPTAEYAGQQKVKIDNDKGTWRASDKRFYQPASVGTWVVVVLQQPGDRYNITKEDTIAFLEVYKKQCKAKGMAIGDEATIRPMDAVESAVESFFKEAQSKGVRFIFFIQNDNAHVHHKIKLCEVQYQIVTQDLMMSTAKAAPRKFQTLENIVQKTNIKLGGLNFNLLLENPAATQWITKTNRLIIGLDVSHPPPLSAQEMARGMKPKAPSVIGYAANTRPIPLEFVGDCAFQESRREEVIVELYKIACQLLRDFKASRNKLPDEVIVFRDGISDGQYKMAIQSEAPMLRMAFKEVGGPQYKPKLTVIVSQKRHNVRLIPEKVDPNDRAPDQNVPCGTILDQYIVHPRYTEFYLNSHRACQGSVKTPRYTVLINEAKMSSDELEGLTYALCFDHQIVNMAISLPAPVYIADLWATRGKNNYNCFTNSDESSDSAFSTISQGGTDFSDLSRQLAYAGKPLAKLRVNA</sequence>
<dbReference type="Gene3D" id="3.30.420.10">
    <property type="entry name" value="Ribonuclease H-like superfamily/Ribonuclease H"/>
    <property type="match status" value="1"/>
</dbReference>
<reference evidence="6" key="1">
    <citation type="submission" date="2022-11" db="UniProtKB">
        <authorList>
            <consortium name="WormBaseParasite"/>
        </authorList>
    </citation>
    <scope>IDENTIFICATION</scope>
</reference>
<evidence type="ECO:0000256" key="2">
    <source>
        <dbReference type="SAM" id="MobiDB-lite"/>
    </source>
</evidence>
<dbReference type="Gene3D" id="3.40.50.2300">
    <property type="match status" value="1"/>
</dbReference>
<dbReference type="SMART" id="SM00949">
    <property type="entry name" value="PAZ"/>
    <property type="match status" value="1"/>
</dbReference>
<evidence type="ECO:0000313" key="6">
    <source>
        <dbReference type="WBParaSite" id="PSAMB.scaffold393size53464.g5272.t1"/>
    </source>
</evidence>
<dbReference type="PROSITE" id="PS50821">
    <property type="entry name" value="PAZ"/>
    <property type="match status" value="1"/>
</dbReference>
<dbReference type="SUPFAM" id="SSF101690">
    <property type="entry name" value="PAZ domain"/>
    <property type="match status" value="1"/>
</dbReference>
<dbReference type="WBParaSite" id="PSAMB.scaffold393size53464.g5272.t1">
    <property type="protein sequence ID" value="PSAMB.scaffold393size53464.g5272.t1"/>
    <property type="gene ID" value="PSAMB.scaffold393size53464.g5272"/>
</dbReference>
<evidence type="ECO:0000256" key="1">
    <source>
        <dbReference type="RuleBase" id="RU361178"/>
    </source>
</evidence>
<dbReference type="Pfam" id="PF16487">
    <property type="entry name" value="ArgoMid"/>
    <property type="match status" value="1"/>
</dbReference>
<dbReference type="InterPro" id="IPR003165">
    <property type="entry name" value="Piwi"/>
</dbReference>
<dbReference type="AlphaFoldDB" id="A0A914WHP8"/>
<proteinExistence type="inferred from homology"/>
<dbReference type="InterPro" id="IPR012337">
    <property type="entry name" value="RNaseH-like_sf"/>
</dbReference>
<feature type="domain" description="PAZ" evidence="3">
    <location>
        <begin position="337"/>
        <end position="450"/>
    </location>
</feature>
<dbReference type="Proteomes" id="UP000887566">
    <property type="component" value="Unplaced"/>
</dbReference>
<feature type="compositionally biased region" description="Gly residues" evidence="2">
    <location>
        <begin position="1"/>
        <end position="12"/>
    </location>
</feature>
<feature type="compositionally biased region" description="Polar residues" evidence="2">
    <location>
        <begin position="40"/>
        <end position="63"/>
    </location>
</feature>
<dbReference type="InterPro" id="IPR032473">
    <property type="entry name" value="Argonaute_Mid_dom"/>
</dbReference>
<dbReference type="GO" id="GO:0003723">
    <property type="term" value="F:RNA binding"/>
    <property type="evidence" value="ECO:0007669"/>
    <property type="project" value="InterPro"/>
</dbReference>
<comment type="similarity">
    <text evidence="1">Belongs to the argonaute family.</text>
</comment>
<dbReference type="InterPro" id="IPR036085">
    <property type="entry name" value="PAZ_dom_sf"/>
</dbReference>
<dbReference type="Gene3D" id="2.170.260.10">
    <property type="entry name" value="paz domain"/>
    <property type="match status" value="1"/>
</dbReference>
<dbReference type="PROSITE" id="PS50822">
    <property type="entry name" value="PIWI"/>
    <property type="match status" value="1"/>
</dbReference>
<dbReference type="SUPFAM" id="SSF53098">
    <property type="entry name" value="Ribonuclease H-like"/>
    <property type="match status" value="1"/>
</dbReference>
<evidence type="ECO:0000259" key="3">
    <source>
        <dbReference type="PROSITE" id="PS50821"/>
    </source>
</evidence>